<reference evidence="7" key="2">
    <citation type="submission" date="2021-04" db="EMBL/GenBank/DDBJ databases">
        <authorList>
            <person name="Gilroy R."/>
        </authorList>
    </citation>
    <scope>NUCLEOTIDE SEQUENCE</scope>
    <source>
        <strain evidence="7">ChiBcolR8-3208</strain>
    </source>
</reference>
<accession>A0A9D2RZF6</accession>
<dbReference type="InterPro" id="IPR025269">
    <property type="entry name" value="SAM-like_dom"/>
</dbReference>
<evidence type="ECO:0000313" key="8">
    <source>
        <dbReference type="Proteomes" id="UP000824214"/>
    </source>
</evidence>
<feature type="domain" description="Core-binding (CB)" evidence="6">
    <location>
        <begin position="69"/>
        <end position="154"/>
    </location>
</feature>
<comment type="similarity">
    <text evidence="1">Belongs to the 'phage' integrase family.</text>
</comment>
<keyword evidence="2 4" id="KW-0238">DNA-binding</keyword>
<dbReference type="GO" id="GO:0003677">
    <property type="term" value="F:DNA binding"/>
    <property type="evidence" value="ECO:0007669"/>
    <property type="project" value="UniProtKB-UniRule"/>
</dbReference>
<dbReference type="PANTHER" id="PTHR30349:SF41">
    <property type="entry name" value="INTEGRASE_RECOMBINASE PROTEIN MJ0367-RELATED"/>
    <property type="match status" value="1"/>
</dbReference>
<dbReference type="GO" id="GO:0006310">
    <property type="term" value="P:DNA recombination"/>
    <property type="evidence" value="ECO:0007669"/>
    <property type="project" value="UniProtKB-KW"/>
</dbReference>
<dbReference type="InterPro" id="IPR010998">
    <property type="entry name" value="Integrase_recombinase_N"/>
</dbReference>
<evidence type="ECO:0000313" key="7">
    <source>
        <dbReference type="EMBL" id="HJB37010.1"/>
    </source>
</evidence>
<feature type="domain" description="Tyr recombinase" evidence="5">
    <location>
        <begin position="174"/>
        <end position="376"/>
    </location>
</feature>
<dbReference type="PROSITE" id="PS51900">
    <property type="entry name" value="CB"/>
    <property type="match status" value="1"/>
</dbReference>
<evidence type="ECO:0000256" key="2">
    <source>
        <dbReference type="ARBA" id="ARBA00023125"/>
    </source>
</evidence>
<organism evidence="7 8">
    <name type="scientific">Candidatus Acutalibacter ornithocaccae</name>
    <dbReference type="NCBI Taxonomy" id="2838416"/>
    <lineage>
        <taxon>Bacteria</taxon>
        <taxon>Bacillati</taxon>
        <taxon>Bacillota</taxon>
        <taxon>Clostridia</taxon>
        <taxon>Eubacteriales</taxon>
        <taxon>Acutalibacteraceae</taxon>
        <taxon>Acutalibacter</taxon>
    </lineage>
</organism>
<dbReference type="InterPro" id="IPR002104">
    <property type="entry name" value="Integrase_catalytic"/>
</dbReference>
<dbReference type="GO" id="GO:0015074">
    <property type="term" value="P:DNA integration"/>
    <property type="evidence" value="ECO:0007669"/>
    <property type="project" value="InterPro"/>
</dbReference>
<keyword evidence="3" id="KW-0233">DNA recombination</keyword>
<dbReference type="SUPFAM" id="SSF56349">
    <property type="entry name" value="DNA breaking-rejoining enzymes"/>
    <property type="match status" value="1"/>
</dbReference>
<dbReference type="Pfam" id="PF00589">
    <property type="entry name" value="Phage_integrase"/>
    <property type="match status" value="1"/>
</dbReference>
<dbReference type="InterPro" id="IPR011010">
    <property type="entry name" value="DNA_brk_join_enz"/>
</dbReference>
<dbReference type="InterPro" id="IPR050090">
    <property type="entry name" value="Tyrosine_recombinase_XerCD"/>
</dbReference>
<proteinExistence type="inferred from homology"/>
<dbReference type="Proteomes" id="UP000824214">
    <property type="component" value="Unassembled WGS sequence"/>
</dbReference>
<dbReference type="InterPro" id="IPR044068">
    <property type="entry name" value="CB"/>
</dbReference>
<gene>
    <name evidence="7" type="ORF">H9942_02950</name>
</gene>
<evidence type="ECO:0000256" key="4">
    <source>
        <dbReference type="PROSITE-ProRule" id="PRU01248"/>
    </source>
</evidence>
<evidence type="ECO:0000259" key="6">
    <source>
        <dbReference type="PROSITE" id="PS51900"/>
    </source>
</evidence>
<protein>
    <submittedName>
        <fullName evidence="7">Site-specific integrase</fullName>
    </submittedName>
</protein>
<evidence type="ECO:0000256" key="3">
    <source>
        <dbReference type="ARBA" id="ARBA00023172"/>
    </source>
</evidence>
<evidence type="ECO:0000256" key="1">
    <source>
        <dbReference type="ARBA" id="ARBA00008857"/>
    </source>
</evidence>
<dbReference type="CDD" id="cd01189">
    <property type="entry name" value="INT_ICEBs1_C_like"/>
    <property type="match status" value="1"/>
</dbReference>
<reference evidence="7" key="1">
    <citation type="journal article" date="2021" name="PeerJ">
        <title>Extensive microbial diversity within the chicken gut microbiome revealed by metagenomics and culture.</title>
        <authorList>
            <person name="Gilroy R."/>
            <person name="Ravi A."/>
            <person name="Getino M."/>
            <person name="Pursley I."/>
            <person name="Horton D.L."/>
            <person name="Alikhan N.F."/>
            <person name="Baker D."/>
            <person name="Gharbi K."/>
            <person name="Hall N."/>
            <person name="Watson M."/>
            <person name="Adriaenssens E.M."/>
            <person name="Foster-Nyarko E."/>
            <person name="Jarju S."/>
            <person name="Secka A."/>
            <person name="Antonio M."/>
            <person name="Oren A."/>
            <person name="Chaudhuri R.R."/>
            <person name="La Ragione R."/>
            <person name="Hildebrand F."/>
            <person name="Pallen M.J."/>
        </authorList>
    </citation>
    <scope>NUCLEOTIDE SEQUENCE</scope>
    <source>
        <strain evidence="7">ChiBcolR8-3208</strain>
    </source>
</reference>
<sequence>MASIKKLSDRKFKITVSNGYRPSGKKICKAKTITVPNSVKPRGIRQYIAHEAEELERLVKSGFAEDRDTTFETYATRWLERQVKYAPGTLASYRRMLERVYPYIGAIKLGELRPMALENLLIELRKRTHQGKPIQEATVQKYLTVVSAVLSDAKRNEIIQRNPARMIDLPDTEHRQQFIPTDEQAQELILALLDEPYHYKLFYVLAMYTGCRRGELCALRWKDFVLVEKYRSVLTVSRSRTVVAGQGVVEGPTKNGRSRSIALSEDITSLVQGFCYYQREIAERQGRELSPYLFVNEKGQPIHPDTFTKHLRQIFEENDFPDTFHLHTLRHYFVSTMLHEGVDKQTVAELAGHGDTSFLERTYCHPQMALKEQAAEKMEQLLLHSA</sequence>
<name>A0A9D2RZF6_9FIRM</name>
<dbReference type="Pfam" id="PF13102">
    <property type="entry name" value="Phage_int_SAM_5"/>
    <property type="match status" value="1"/>
</dbReference>
<dbReference type="AlphaFoldDB" id="A0A9D2RZF6"/>
<dbReference type="Gene3D" id="1.10.443.10">
    <property type="entry name" value="Intergrase catalytic core"/>
    <property type="match status" value="1"/>
</dbReference>
<dbReference type="PROSITE" id="PS51898">
    <property type="entry name" value="TYR_RECOMBINASE"/>
    <property type="match status" value="1"/>
</dbReference>
<evidence type="ECO:0000259" key="5">
    <source>
        <dbReference type="PROSITE" id="PS51898"/>
    </source>
</evidence>
<comment type="caution">
    <text evidence="7">The sequence shown here is derived from an EMBL/GenBank/DDBJ whole genome shotgun (WGS) entry which is preliminary data.</text>
</comment>
<dbReference type="InterPro" id="IPR013762">
    <property type="entry name" value="Integrase-like_cat_sf"/>
</dbReference>
<dbReference type="Gene3D" id="1.10.150.130">
    <property type="match status" value="1"/>
</dbReference>
<dbReference type="PANTHER" id="PTHR30349">
    <property type="entry name" value="PHAGE INTEGRASE-RELATED"/>
    <property type="match status" value="1"/>
</dbReference>
<dbReference type="EMBL" id="DWXZ01000051">
    <property type="protein sequence ID" value="HJB37010.1"/>
    <property type="molecule type" value="Genomic_DNA"/>
</dbReference>